<protein>
    <submittedName>
        <fullName evidence="3">Beta-lactamase family protein</fullName>
    </submittedName>
</protein>
<name>A0A9X2P3B6_9BACT</name>
<proteinExistence type="predicted"/>
<keyword evidence="4" id="KW-1185">Reference proteome</keyword>
<dbReference type="AlphaFoldDB" id="A0A9X2P3B6"/>
<keyword evidence="1" id="KW-0732">Signal</keyword>
<accession>A0A9X2P3B6</accession>
<dbReference type="InterPro" id="IPR050491">
    <property type="entry name" value="AmpC-like"/>
</dbReference>
<dbReference type="PANTHER" id="PTHR46825:SF7">
    <property type="entry name" value="D-ALANYL-D-ALANINE CARBOXYPEPTIDASE"/>
    <property type="match status" value="1"/>
</dbReference>
<dbReference type="InterPro" id="IPR001466">
    <property type="entry name" value="Beta-lactam-related"/>
</dbReference>
<dbReference type="EMBL" id="JANSUY010000002">
    <property type="protein sequence ID" value="MCR9014302.1"/>
    <property type="molecule type" value="Genomic_DNA"/>
</dbReference>
<sequence>MAKLFSTLIAIFFFHSLIAQNFEKAKLDQYFETLAENQKLMGSVTLSHEGKVIYQNAFGYADIEANIPASSATKYRVGSITKMFTSALILKAVEEGKISLDQKIDRFFPEIENASDISISQLMNHRSGIHSFTSNPDYLQWNTQNKSRKGLYDIIKEGGSDFEPDSKADYSNSNYVLLTWILEDVYMQSYPMLLKKHITDPLKLANTYVGQKTTTASKESYSYKFVGKWEKETETDMSIPLGAGAIVSTTEDLTKFIEGLFAGKIISPASLALMKEMRDNYGRGMFAIPFYDKVSYGHTGGIDEFKSMLGYFQDEKLAFAMAVNGSNIDPNQAAIAVLSAYFGKEYTIPTFSANPLKTEDLDVYLGVYGSTSFPLEVTITKENTTLIGQATGQPKFSLEYKEEHVFIFTPAGLTLEFNPETKEMTLKQGAGNFVLSKK</sequence>
<dbReference type="Proteomes" id="UP001142175">
    <property type="component" value="Unassembled WGS sequence"/>
</dbReference>
<evidence type="ECO:0000256" key="1">
    <source>
        <dbReference type="SAM" id="SignalP"/>
    </source>
</evidence>
<dbReference type="SUPFAM" id="SSF56601">
    <property type="entry name" value="beta-lactamase/transpeptidase-like"/>
    <property type="match status" value="1"/>
</dbReference>
<feature type="chain" id="PRO_5040986772" evidence="1">
    <location>
        <begin position="20"/>
        <end position="438"/>
    </location>
</feature>
<reference evidence="3" key="1">
    <citation type="submission" date="2022-08" db="EMBL/GenBank/DDBJ databases">
        <authorList>
            <person name="Zhang D."/>
        </authorList>
    </citation>
    <scope>NUCLEOTIDE SEQUENCE</scope>
    <source>
        <strain evidence="3">XJ19-11</strain>
    </source>
</reference>
<evidence type="ECO:0000313" key="4">
    <source>
        <dbReference type="Proteomes" id="UP001142175"/>
    </source>
</evidence>
<evidence type="ECO:0000259" key="2">
    <source>
        <dbReference type="Pfam" id="PF00144"/>
    </source>
</evidence>
<dbReference type="InterPro" id="IPR012338">
    <property type="entry name" value="Beta-lactam/transpept-like"/>
</dbReference>
<organism evidence="3 4">
    <name type="scientific">Aquiflexum gelatinilyticum</name>
    <dbReference type="NCBI Taxonomy" id="2961943"/>
    <lineage>
        <taxon>Bacteria</taxon>
        <taxon>Pseudomonadati</taxon>
        <taxon>Bacteroidota</taxon>
        <taxon>Cytophagia</taxon>
        <taxon>Cytophagales</taxon>
        <taxon>Cyclobacteriaceae</taxon>
        <taxon>Aquiflexum</taxon>
    </lineage>
</organism>
<dbReference type="Gene3D" id="3.40.710.10">
    <property type="entry name" value="DD-peptidase/beta-lactamase superfamily"/>
    <property type="match status" value="1"/>
</dbReference>
<comment type="caution">
    <text evidence="3">The sequence shown here is derived from an EMBL/GenBank/DDBJ whole genome shotgun (WGS) entry which is preliminary data.</text>
</comment>
<dbReference type="PANTHER" id="PTHR46825">
    <property type="entry name" value="D-ALANYL-D-ALANINE-CARBOXYPEPTIDASE/ENDOPEPTIDASE AMPH"/>
    <property type="match status" value="1"/>
</dbReference>
<dbReference type="RefSeq" id="WP_258422184.1">
    <property type="nucleotide sequence ID" value="NZ_JANSUY010000002.1"/>
</dbReference>
<evidence type="ECO:0000313" key="3">
    <source>
        <dbReference type="EMBL" id="MCR9014302.1"/>
    </source>
</evidence>
<feature type="domain" description="Beta-lactamase-related" evidence="2">
    <location>
        <begin position="28"/>
        <end position="328"/>
    </location>
</feature>
<dbReference type="Pfam" id="PF00144">
    <property type="entry name" value="Beta-lactamase"/>
    <property type="match status" value="1"/>
</dbReference>
<feature type="signal peptide" evidence="1">
    <location>
        <begin position="1"/>
        <end position="19"/>
    </location>
</feature>
<gene>
    <name evidence="3" type="ORF">NU887_04600</name>
</gene>